<accession>A0A1Y2ANM6</accession>
<proteinExistence type="predicted"/>
<protein>
    <submittedName>
        <fullName evidence="1">Uncharacterized protein</fullName>
    </submittedName>
</protein>
<organism evidence="1 2">
    <name type="scientific">Naematelia encephala</name>
    <dbReference type="NCBI Taxonomy" id="71784"/>
    <lineage>
        <taxon>Eukaryota</taxon>
        <taxon>Fungi</taxon>
        <taxon>Dikarya</taxon>
        <taxon>Basidiomycota</taxon>
        <taxon>Agaricomycotina</taxon>
        <taxon>Tremellomycetes</taxon>
        <taxon>Tremellales</taxon>
        <taxon>Naemateliaceae</taxon>
        <taxon>Naematelia</taxon>
    </lineage>
</organism>
<name>A0A1Y2ANM6_9TREE</name>
<evidence type="ECO:0000313" key="1">
    <source>
        <dbReference type="EMBL" id="ORY24188.1"/>
    </source>
</evidence>
<dbReference type="EMBL" id="MCFC01000070">
    <property type="protein sequence ID" value="ORY24188.1"/>
    <property type="molecule type" value="Genomic_DNA"/>
</dbReference>
<evidence type="ECO:0000313" key="2">
    <source>
        <dbReference type="Proteomes" id="UP000193986"/>
    </source>
</evidence>
<gene>
    <name evidence="1" type="ORF">BCR39DRAFT_547485</name>
</gene>
<keyword evidence="2" id="KW-1185">Reference proteome</keyword>
<comment type="caution">
    <text evidence="1">The sequence shown here is derived from an EMBL/GenBank/DDBJ whole genome shotgun (WGS) entry which is preliminary data.</text>
</comment>
<dbReference type="InParanoid" id="A0A1Y2ANM6"/>
<dbReference type="AlphaFoldDB" id="A0A1Y2ANM6"/>
<reference evidence="1 2" key="1">
    <citation type="submission" date="2016-07" db="EMBL/GenBank/DDBJ databases">
        <title>Pervasive Adenine N6-methylation of Active Genes in Fungi.</title>
        <authorList>
            <consortium name="DOE Joint Genome Institute"/>
            <person name="Mondo S.J."/>
            <person name="Dannebaum R.O."/>
            <person name="Kuo R.C."/>
            <person name="Labutti K."/>
            <person name="Haridas S."/>
            <person name="Kuo A."/>
            <person name="Salamov A."/>
            <person name="Ahrendt S.R."/>
            <person name="Lipzen A."/>
            <person name="Sullivan W."/>
            <person name="Andreopoulos W.B."/>
            <person name="Clum A."/>
            <person name="Lindquist E."/>
            <person name="Daum C."/>
            <person name="Ramamoorthy G.K."/>
            <person name="Gryganskyi A."/>
            <person name="Culley D."/>
            <person name="Magnuson J.K."/>
            <person name="James T.Y."/>
            <person name="O'Malley M.A."/>
            <person name="Stajich J.E."/>
            <person name="Spatafora J.W."/>
            <person name="Visel A."/>
            <person name="Grigoriev I.V."/>
        </authorList>
    </citation>
    <scope>NUCLEOTIDE SEQUENCE [LARGE SCALE GENOMIC DNA]</scope>
    <source>
        <strain evidence="1 2">68-887.2</strain>
    </source>
</reference>
<sequence>MYPVSSGWLKKGRDLQFAISSLQFAVCAAQSQDRHSRGRSHNIRSDATQQLTCLSSSFFSPSLVLWLLCIVQKEKIE</sequence>
<dbReference type="Proteomes" id="UP000193986">
    <property type="component" value="Unassembled WGS sequence"/>
</dbReference>